<evidence type="ECO:0000256" key="9">
    <source>
        <dbReference type="RuleBase" id="RU361174"/>
    </source>
</evidence>
<dbReference type="SMART" id="SM00633">
    <property type="entry name" value="Glyco_10"/>
    <property type="match status" value="1"/>
</dbReference>
<keyword evidence="7 9" id="KW-0326">Glycosidase</keyword>
<reference evidence="11 12" key="1">
    <citation type="submission" date="2018-08" db="EMBL/GenBank/DDBJ databases">
        <title>Genomic Encyclopedia of Type Strains, Phase IV (KMG-IV): sequencing the most valuable type-strain genomes for metagenomic binning, comparative biology and taxonomic classification.</title>
        <authorList>
            <person name="Goeker M."/>
        </authorList>
    </citation>
    <scope>NUCLEOTIDE SEQUENCE [LARGE SCALE GENOMIC DNA]</scope>
    <source>
        <strain evidence="11 12">DSM 25527</strain>
    </source>
</reference>
<evidence type="ECO:0000256" key="3">
    <source>
        <dbReference type="ARBA" id="ARBA00022651"/>
    </source>
</evidence>
<evidence type="ECO:0000259" key="10">
    <source>
        <dbReference type="PROSITE" id="PS51760"/>
    </source>
</evidence>
<evidence type="ECO:0000256" key="8">
    <source>
        <dbReference type="ARBA" id="ARBA00023326"/>
    </source>
</evidence>
<feature type="domain" description="GH10" evidence="10">
    <location>
        <begin position="60"/>
        <end position="379"/>
    </location>
</feature>
<evidence type="ECO:0000313" key="12">
    <source>
        <dbReference type="Proteomes" id="UP000266568"/>
    </source>
</evidence>
<evidence type="ECO:0000256" key="7">
    <source>
        <dbReference type="ARBA" id="ARBA00023295"/>
    </source>
</evidence>
<keyword evidence="8 9" id="KW-0624">Polysaccharide degradation</keyword>
<dbReference type="PANTHER" id="PTHR31490">
    <property type="entry name" value="GLYCOSYL HYDROLASE"/>
    <property type="match status" value="1"/>
</dbReference>
<keyword evidence="12" id="KW-1185">Reference proteome</keyword>
<comment type="catalytic activity">
    <reaction evidence="1 9">
        <text>Endohydrolysis of (1-&gt;4)-beta-D-xylosidic linkages in xylans.</text>
        <dbReference type="EC" id="3.2.1.8"/>
    </reaction>
</comment>
<dbReference type="RefSeq" id="WP_119035526.1">
    <property type="nucleotide sequence ID" value="NZ_QXDC01000003.1"/>
</dbReference>
<keyword evidence="4" id="KW-0732">Signal</keyword>
<evidence type="ECO:0000256" key="4">
    <source>
        <dbReference type="ARBA" id="ARBA00022729"/>
    </source>
</evidence>
<name>A0A397P608_9SPHN</name>
<evidence type="ECO:0000256" key="5">
    <source>
        <dbReference type="ARBA" id="ARBA00022801"/>
    </source>
</evidence>
<dbReference type="InterPro" id="IPR001000">
    <property type="entry name" value="GH10_dom"/>
</dbReference>
<evidence type="ECO:0000256" key="6">
    <source>
        <dbReference type="ARBA" id="ARBA00023277"/>
    </source>
</evidence>
<dbReference type="PANTHER" id="PTHR31490:SF88">
    <property type="entry name" value="BETA-XYLANASE"/>
    <property type="match status" value="1"/>
</dbReference>
<dbReference type="Pfam" id="PF00331">
    <property type="entry name" value="Glyco_hydro_10"/>
    <property type="match status" value="1"/>
</dbReference>
<proteinExistence type="inferred from homology"/>
<dbReference type="OrthoDB" id="9815836at2"/>
<protein>
    <recommendedName>
        <fullName evidence="9">Beta-xylanase</fullName>
        <ecNumber evidence="9">3.2.1.8</ecNumber>
    </recommendedName>
</protein>
<keyword evidence="6 9" id="KW-0119">Carbohydrate metabolism</keyword>
<gene>
    <name evidence="11" type="ORF">DFR49_1931</name>
</gene>
<dbReference type="Gene3D" id="3.20.20.80">
    <property type="entry name" value="Glycosidases"/>
    <property type="match status" value="1"/>
</dbReference>
<dbReference type="GO" id="GO:0045493">
    <property type="term" value="P:xylan catabolic process"/>
    <property type="evidence" value="ECO:0007669"/>
    <property type="project" value="UniProtKB-KW"/>
</dbReference>
<evidence type="ECO:0000313" key="11">
    <source>
        <dbReference type="EMBL" id="RIA43703.1"/>
    </source>
</evidence>
<dbReference type="InterPro" id="IPR017853">
    <property type="entry name" value="GH"/>
</dbReference>
<accession>A0A397P608</accession>
<dbReference type="AlphaFoldDB" id="A0A397P608"/>
<dbReference type="EC" id="3.2.1.8" evidence="9"/>
<dbReference type="InterPro" id="IPR044846">
    <property type="entry name" value="GH10"/>
</dbReference>
<organism evidence="11 12">
    <name type="scientific">Hephaestia caeni</name>
    <dbReference type="NCBI Taxonomy" id="645617"/>
    <lineage>
        <taxon>Bacteria</taxon>
        <taxon>Pseudomonadati</taxon>
        <taxon>Pseudomonadota</taxon>
        <taxon>Alphaproteobacteria</taxon>
        <taxon>Sphingomonadales</taxon>
        <taxon>Sphingomonadaceae</taxon>
        <taxon>Hephaestia</taxon>
    </lineage>
</organism>
<comment type="similarity">
    <text evidence="2 9">Belongs to the glycosyl hydrolase 10 (cellulase F) family.</text>
</comment>
<keyword evidence="3 11" id="KW-0858">Xylan degradation</keyword>
<keyword evidence="5 9" id="KW-0378">Hydrolase</keyword>
<dbReference type="SUPFAM" id="SSF51445">
    <property type="entry name" value="(Trans)glycosidases"/>
    <property type="match status" value="1"/>
</dbReference>
<sequence length="387" mass="41747">MASEITRREGMALLAGCGLAGLGLIASGDGARAAAAPSIDAVARKGKRRFGSAFGWSPPGADAGSFANPAYAALLERECGVLVPENELKWQALRPDAASFAFDRVDAMLDYAMRQGMAVRGHTLLWHRPKWMPAWAESHDFGSTPATEAERLLTTHIETVMRHCGPRIASWDVVNEAVDPETGGLIEIALSRAMGGAQQSIDLAFHTARAHAPAAELVYNDFMSWGAGSATHRTGVLRLLEGFRARGVPVDTLGIQSHLVTNGPDIAATVARQESDWRAFLDAVVAMGYRLIITELDVRDTGLAAPFAVRDPLVADYTRAYLDIMLGYPQLGDVLVWGMCDKYSWLDGFDPRDDGKPRRGCCYDPDFRATPMRAAIAAAFAGRLGES</sequence>
<dbReference type="GO" id="GO:0031176">
    <property type="term" value="F:endo-1,4-beta-xylanase activity"/>
    <property type="evidence" value="ECO:0007669"/>
    <property type="project" value="UniProtKB-EC"/>
</dbReference>
<dbReference type="Proteomes" id="UP000266568">
    <property type="component" value="Unassembled WGS sequence"/>
</dbReference>
<comment type="caution">
    <text evidence="11">The sequence shown here is derived from an EMBL/GenBank/DDBJ whole genome shotgun (WGS) entry which is preliminary data.</text>
</comment>
<dbReference type="PRINTS" id="PR00134">
    <property type="entry name" value="GLHYDRLASE10"/>
</dbReference>
<dbReference type="EMBL" id="QXDC01000003">
    <property type="protein sequence ID" value="RIA43703.1"/>
    <property type="molecule type" value="Genomic_DNA"/>
</dbReference>
<evidence type="ECO:0000256" key="1">
    <source>
        <dbReference type="ARBA" id="ARBA00000681"/>
    </source>
</evidence>
<dbReference type="PROSITE" id="PS51760">
    <property type="entry name" value="GH10_2"/>
    <property type="match status" value="1"/>
</dbReference>
<evidence type="ECO:0000256" key="2">
    <source>
        <dbReference type="ARBA" id="ARBA00007495"/>
    </source>
</evidence>